<organism evidence="8 9">
    <name type="scientific">Polaribacter aquimarinus</name>
    <dbReference type="NCBI Taxonomy" id="2100726"/>
    <lineage>
        <taxon>Bacteria</taxon>
        <taxon>Pseudomonadati</taxon>
        <taxon>Bacteroidota</taxon>
        <taxon>Flavobacteriia</taxon>
        <taxon>Flavobacteriales</taxon>
        <taxon>Flavobacteriaceae</taxon>
    </lineage>
</organism>
<gene>
    <name evidence="8" type="ORF">DIS07_05565</name>
</gene>
<feature type="transmembrane region" description="Helical" evidence="7">
    <location>
        <begin position="378"/>
        <end position="402"/>
    </location>
</feature>
<keyword evidence="2" id="KW-0813">Transport</keyword>
<dbReference type="SUPFAM" id="SSF103473">
    <property type="entry name" value="MFS general substrate transporter"/>
    <property type="match status" value="1"/>
</dbReference>
<feature type="transmembrane region" description="Helical" evidence="7">
    <location>
        <begin position="300"/>
        <end position="325"/>
    </location>
</feature>
<dbReference type="Proteomes" id="UP000245670">
    <property type="component" value="Unassembled WGS sequence"/>
</dbReference>
<name>A0A2U2JC44_9FLAO</name>
<feature type="transmembrane region" description="Helical" evidence="7">
    <location>
        <begin position="48"/>
        <end position="68"/>
    </location>
</feature>
<feature type="transmembrane region" description="Helical" evidence="7">
    <location>
        <begin position="15"/>
        <end position="36"/>
    </location>
</feature>
<feature type="transmembrane region" description="Helical" evidence="7">
    <location>
        <begin position="266"/>
        <end position="288"/>
    </location>
</feature>
<dbReference type="AlphaFoldDB" id="A0A2U2JC44"/>
<keyword evidence="3" id="KW-1003">Cell membrane</keyword>
<accession>A0A2U2JC44</accession>
<dbReference type="InterPro" id="IPR036259">
    <property type="entry name" value="MFS_trans_sf"/>
</dbReference>
<dbReference type="Pfam" id="PF07690">
    <property type="entry name" value="MFS_1"/>
    <property type="match status" value="1"/>
</dbReference>
<dbReference type="PANTHER" id="PTHR23513:SF9">
    <property type="entry name" value="ENTEROBACTIN EXPORTER ENTS"/>
    <property type="match status" value="1"/>
</dbReference>
<dbReference type="RefSeq" id="WP_109404241.1">
    <property type="nucleotide sequence ID" value="NZ_QFFG01000002.1"/>
</dbReference>
<dbReference type="OrthoDB" id="7283966at2"/>
<feature type="transmembrane region" description="Helical" evidence="7">
    <location>
        <begin position="111"/>
        <end position="141"/>
    </location>
</feature>
<feature type="transmembrane region" description="Helical" evidence="7">
    <location>
        <begin position="230"/>
        <end position="254"/>
    </location>
</feature>
<keyword evidence="4 7" id="KW-0812">Transmembrane</keyword>
<feature type="transmembrane region" description="Helical" evidence="7">
    <location>
        <begin position="161"/>
        <end position="178"/>
    </location>
</feature>
<evidence type="ECO:0000256" key="6">
    <source>
        <dbReference type="ARBA" id="ARBA00023136"/>
    </source>
</evidence>
<evidence type="ECO:0000256" key="5">
    <source>
        <dbReference type="ARBA" id="ARBA00022989"/>
    </source>
</evidence>
<dbReference type="InterPro" id="IPR011701">
    <property type="entry name" value="MFS"/>
</dbReference>
<dbReference type="CDD" id="cd06173">
    <property type="entry name" value="MFS_MefA_like"/>
    <property type="match status" value="1"/>
</dbReference>
<dbReference type="PANTHER" id="PTHR23513">
    <property type="entry name" value="INTEGRAL MEMBRANE EFFLUX PROTEIN-RELATED"/>
    <property type="match status" value="1"/>
</dbReference>
<evidence type="ECO:0000256" key="7">
    <source>
        <dbReference type="SAM" id="Phobius"/>
    </source>
</evidence>
<keyword evidence="9" id="KW-1185">Reference proteome</keyword>
<reference evidence="8 9" key="1">
    <citation type="submission" date="2018-05" db="EMBL/GenBank/DDBJ databases">
        <title>Polaribacter aquimarinus sp. nov., isolated from sediment in a sediment of sea.</title>
        <authorList>
            <person name="Lu D."/>
        </authorList>
    </citation>
    <scope>NUCLEOTIDE SEQUENCE [LARGE SCALE GENOMIC DNA]</scope>
    <source>
        <strain evidence="8 9">ZY113</strain>
    </source>
</reference>
<dbReference type="GO" id="GO:0005886">
    <property type="term" value="C:plasma membrane"/>
    <property type="evidence" value="ECO:0007669"/>
    <property type="project" value="UniProtKB-SubCell"/>
</dbReference>
<feature type="transmembrane region" description="Helical" evidence="7">
    <location>
        <begin position="184"/>
        <end position="199"/>
    </location>
</feature>
<evidence type="ECO:0000256" key="3">
    <source>
        <dbReference type="ARBA" id="ARBA00022475"/>
    </source>
</evidence>
<evidence type="ECO:0000256" key="1">
    <source>
        <dbReference type="ARBA" id="ARBA00004651"/>
    </source>
</evidence>
<evidence type="ECO:0000256" key="4">
    <source>
        <dbReference type="ARBA" id="ARBA00022692"/>
    </source>
</evidence>
<dbReference type="EMBL" id="QFFG01000002">
    <property type="protein sequence ID" value="PWG05909.1"/>
    <property type="molecule type" value="Genomic_DNA"/>
</dbReference>
<evidence type="ECO:0000313" key="8">
    <source>
        <dbReference type="EMBL" id="PWG05909.1"/>
    </source>
</evidence>
<protein>
    <submittedName>
        <fullName evidence="8">MFS transporter</fullName>
    </submittedName>
</protein>
<feature type="transmembrane region" description="Helical" evidence="7">
    <location>
        <begin position="80"/>
        <end position="99"/>
    </location>
</feature>
<comment type="subcellular location">
    <subcellularLocation>
        <location evidence="1">Cell membrane</location>
        <topology evidence="1">Multi-pass membrane protein</topology>
    </subcellularLocation>
</comment>
<dbReference type="GO" id="GO:0022857">
    <property type="term" value="F:transmembrane transporter activity"/>
    <property type="evidence" value="ECO:0007669"/>
    <property type="project" value="InterPro"/>
</dbReference>
<proteinExistence type="predicted"/>
<dbReference type="Gene3D" id="1.20.1250.20">
    <property type="entry name" value="MFS general substrate transporter like domains"/>
    <property type="match status" value="1"/>
</dbReference>
<sequence length="420" mass="45987">MAKQDPYAALRIKEFNIFLFVRFLLVFGWSMQFIVIEWQVYSITKDPLSLGIIGLMEIIPAFSMALFAGHIVDRREKRNLLALCTAAFSMISLGLFFLTSDSIVGNWSTKSILYCIYALVFFGGFLRSFFGPTIFSLVALLVPKKIYHNAATWSTSTWKTASVSGALFGGFFISWIGVDMTLCLVFVLVILSLFFMFFIKKKPILNKKIGEPIKDSLKAGVQFVFKTKEILGVLTLDMIAVLFGGTVAILSVFAQDVLKVGPEGFGILNASISIGSIVTMFLTTYIPINKKTGKKMLISVFIFGLSIIAFGLSSLFWVSVLALFISGAADGISMVIRQTILQLKTPDDMRGRVSSVNSMFVGSSNELGAFESGLAAKLLGPVTAVVFGGTMTLLTVITIGAVNPTLRNLDLTKDIEENEK</sequence>
<keyword evidence="6 7" id="KW-0472">Membrane</keyword>
<comment type="caution">
    <text evidence="8">The sequence shown here is derived from an EMBL/GenBank/DDBJ whole genome shotgun (WGS) entry which is preliminary data.</text>
</comment>
<evidence type="ECO:0000313" key="9">
    <source>
        <dbReference type="Proteomes" id="UP000245670"/>
    </source>
</evidence>
<keyword evidence="5 7" id="KW-1133">Transmembrane helix</keyword>
<evidence type="ECO:0000256" key="2">
    <source>
        <dbReference type="ARBA" id="ARBA00022448"/>
    </source>
</evidence>